<dbReference type="KEGG" id="ldn:H9L06_10235"/>
<evidence type="ECO:0000313" key="6">
    <source>
        <dbReference type="Proteomes" id="UP000515934"/>
    </source>
</evidence>
<dbReference type="InterPro" id="IPR017871">
    <property type="entry name" value="ABC_transporter-like_CS"/>
</dbReference>
<dbReference type="Proteomes" id="UP000515934">
    <property type="component" value="Chromosome"/>
</dbReference>
<keyword evidence="6" id="KW-1185">Reference proteome</keyword>
<dbReference type="InterPro" id="IPR003593">
    <property type="entry name" value="AAA+_ATPase"/>
</dbReference>
<evidence type="ECO:0000259" key="4">
    <source>
        <dbReference type="PROSITE" id="PS50893"/>
    </source>
</evidence>
<dbReference type="Pfam" id="PF00005">
    <property type="entry name" value="ABC_tran"/>
    <property type="match status" value="1"/>
</dbReference>
<dbReference type="PANTHER" id="PTHR42781:SF4">
    <property type="entry name" value="SPERMIDINE_PUTRESCINE IMPORT ATP-BINDING PROTEIN POTA"/>
    <property type="match status" value="1"/>
</dbReference>
<organism evidence="5 6">
    <name type="scientific">Leucobacter denitrificans</name>
    <dbReference type="NCBI Taxonomy" id="683042"/>
    <lineage>
        <taxon>Bacteria</taxon>
        <taxon>Bacillati</taxon>
        <taxon>Actinomycetota</taxon>
        <taxon>Actinomycetes</taxon>
        <taxon>Micrococcales</taxon>
        <taxon>Microbacteriaceae</taxon>
        <taxon>Leucobacter</taxon>
    </lineage>
</organism>
<dbReference type="SMART" id="SM00382">
    <property type="entry name" value="AAA"/>
    <property type="match status" value="1"/>
</dbReference>
<dbReference type="AlphaFoldDB" id="A0A7G9S425"/>
<dbReference type="PROSITE" id="PS00211">
    <property type="entry name" value="ABC_TRANSPORTER_1"/>
    <property type="match status" value="1"/>
</dbReference>
<sequence length="258" mass="27487">MSETLQTSALSASFSVHRPGFSLDITIDALPGETIAIMGPSGAGKTTVLGALSGLIPIDAGRIQLGDRVLADREREVHVAPSKRRVSSLGQEGDLFPHMTALQNIAFAARARGVDRETALSEAGQWLERIGLTALTSNRPSELSGGQAKRIALVRALAARPQLLLVDEPLVSLDVEAAQDMRELITAQLQEHPTTTVLVSHDARDAEQLASRLFIVEGGEITQAGSVSEVLDEPATRFVRALARSTGRSTDHSTVETE</sequence>
<keyword evidence="1" id="KW-0813">Transport</keyword>
<feature type="domain" description="ABC transporter" evidence="4">
    <location>
        <begin position="5"/>
        <end position="243"/>
    </location>
</feature>
<dbReference type="EMBL" id="CP060716">
    <property type="protein sequence ID" value="QNN62600.1"/>
    <property type="molecule type" value="Genomic_DNA"/>
</dbReference>
<evidence type="ECO:0000256" key="2">
    <source>
        <dbReference type="ARBA" id="ARBA00022741"/>
    </source>
</evidence>
<dbReference type="Gene3D" id="3.40.50.300">
    <property type="entry name" value="P-loop containing nucleotide triphosphate hydrolases"/>
    <property type="match status" value="1"/>
</dbReference>
<dbReference type="PROSITE" id="PS50893">
    <property type="entry name" value="ABC_TRANSPORTER_2"/>
    <property type="match status" value="1"/>
</dbReference>
<dbReference type="PANTHER" id="PTHR42781">
    <property type="entry name" value="SPERMIDINE/PUTRESCINE IMPORT ATP-BINDING PROTEIN POTA"/>
    <property type="match status" value="1"/>
</dbReference>
<dbReference type="InterPro" id="IPR027417">
    <property type="entry name" value="P-loop_NTPase"/>
</dbReference>
<evidence type="ECO:0000256" key="1">
    <source>
        <dbReference type="ARBA" id="ARBA00022448"/>
    </source>
</evidence>
<evidence type="ECO:0000313" key="5">
    <source>
        <dbReference type="EMBL" id="QNN62600.1"/>
    </source>
</evidence>
<proteinExistence type="predicted"/>
<dbReference type="GO" id="GO:0016887">
    <property type="term" value="F:ATP hydrolysis activity"/>
    <property type="evidence" value="ECO:0007669"/>
    <property type="project" value="InterPro"/>
</dbReference>
<gene>
    <name evidence="5" type="ORF">H9L06_10235</name>
</gene>
<evidence type="ECO:0000256" key="3">
    <source>
        <dbReference type="ARBA" id="ARBA00022840"/>
    </source>
</evidence>
<keyword evidence="3 5" id="KW-0067">ATP-binding</keyword>
<dbReference type="SUPFAM" id="SSF52540">
    <property type="entry name" value="P-loop containing nucleoside triphosphate hydrolases"/>
    <property type="match status" value="1"/>
</dbReference>
<dbReference type="InterPro" id="IPR003439">
    <property type="entry name" value="ABC_transporter-like_ATP-bd"/>
</dbReference>
<dbReference type="RefSeq" id="WP_187555070.1">
    <property type="nucleotide sequence ID" value="NZ_CP060716.1"/>
</dbReference>
<reference evidence="5 6" key="1">
    <citation type="submission" date="2020-08" db="EMBL/GenBank/DDBJ databases">
        <title>Genome sequence of Leucobacter denitrificans KACC 14055T.</title>
        <authorList>
            <person name="Hyun D.-W."/>
            <person name="Bae J.-W."/>
        </authorList>
    </citation>
    <scope>NUCLEOTIDE SEQUENCE [LARGE SCALE GENOMIC DNA]</scope>
    <source>
        <strain evidence="5 6">KACC 14055</strain>
    </source>
</reference>
<protein>
    <submittedName>
        <fullName evidence="5">ABC transporter ATP-binding protein</fullName>
    </submittedName>
</protein>
<name>A0A7G9S425_9MICO</name>
<keyword evidence="2" id="KW-0547">Nucleotide-binding</keyword>
<accession>A0A7G9S425</accession>
<dbReference type="InterPro" id="IPR050093">
    <property type="entry name" value="ABC_SmlMolc_Importer"/>
</dbReference>
<dbReference type="GO" id="GO:0005524">
    <property type="term" value="F:ATP binding"/>
    <property type="evidence" value="ECO:0007669"/>
    <property type="project" value="UniProtKB-KW"/>
</dbReference>